<reference evidence="2 3" key="1">
    <citation type="submission" date="2023-07" db="EMBL/GenBank/DDBJ databases">
        <title>Genomic Encyclopedia of Type Strains, Phase IV (KMG-IV): sequencing the most valuable type-strain genomes for metagenomic binning, comparative biology and taxonomic classification.</title>
        <authorList>
            <person name="Goeker M."/>
        </authorList>
    </citation>
    <scope>NUCLEOTIDE SEQUENCE [LARGE SCALE GENOMIC DNA]</scope>
    <source>
        <strain evidence="2 3">DSM 45903</strain>
    </source>
</reference>
<keyword evidence="3" id="KW-1185">Reference proteome</keyword>
<keyword evidence="1" id="KW-0175">Coiled coil</keyword>
<evidence type="ECO:0008006" key="4">
    <source>
        <dbReference type="Google" id="ProtNLM"/>
    </source>
</evidence>
<accession>A0ABU1IHM7</accession>
<dbReference type="InterPro" id="IPR012452">
    <property type="entry name" value="DUF1657"/>
</dbReference>
<feature type="coiled-coil region" evidence="1">
    <location>
        <begin position="34"/>
        <end position="61"/>
    </location>
</feature>
<dbReference type="Proteomes" id="UP001185012">
    <property type="component" value="Unassembled WGS sequence"/>
</dbReference>
<protein>
    <recommendedName>
        <fullName evidence="4">DUF1657 domain-containing protein</fullName>
    </recommendedName>
</protein>
<sequence>MTVQSKVKQTIASLEGAKATMEMYGQIAQDEQARKTFLRSVKRLESVLERLKKRMGVLEFEEPQYKGF</sequence>
<proteinExistence type="predicted"/>
<evidence type="ECO:0000313" key="2">
    <source>
        <dbReference type="EMBL" id="MDR6224047.1"/>
    </source>
</evidence>
<dbReference type="Pfam" id="PF07870">
    <property type="entry name" value="DUF1657"/>
    <property type="match status" value="1"/>
</dbReference>
<name>A0ABU1IHM7_9BACL</name>
<dbReference type="EMBL" id="JAVDQG010000001">
    <property type="protein sequence ID" value="MDR6224047.1"/>
    <property type="molecule type" value="Genomic_DNA"/>
</dbReference>
<dbReference type="RefSeq" id="WP_309860767.1">
    <property type="nucleotide sequence ID" value="NZ_JAVDQG010000001.1"/>
</dbReference>
<gene>
    <name evidence="2" type="ORF">JOE21_000035</name>
</gene>
<evidence type="ECO:0000256" key="1">
    <source>
        <dbReference type="SAM" id="Coils"/>
    </source>
</evidence>
<evidence type="ECO:0000313" key="3">
    <source>
        <dbReference type="Proteomes" id="UP001185012"/>
    </source>
</evidence>
<comment type="caution">
    <text evidence="2">The sequence shown here is derived from an EMBL/GenBank/DDBJ whole genome shotgun (WGS) entry which is preliminary data.</text>
</comment>
<organism evidence="2 3">
    <name type="scientific">Desmospora profundinema</name>
    <dbReference type="NCBI Taxonomy" id="1571184"/>
    <lineage>
        <taxon>Bacteria</taxon>
        <taxon>Bacillati</taxon>
        <taxon>Bacillota</taxon>
        <taxon>Bacilli</taxon>
        <taxon>Bacillales</taxon>
        <taxon>Thermoactinomycetaceae</taxon>
        <taxon>Desmospora</taxon>
    </lineage>
</organism>